<dbReference type="GO" id="GO:0005829">
    <property type="term" value="C:cytosol"/>
    <property type="evidence" value="ECO:0007669"/>
    <property type="project" value="TreeGrafter"/>
</dbReference>
<accession>A0A923SVK0</accession>
<evidence type="ECO:0000259" key="5">
    <source>
        <dbReference type="PROSITE" id="PS51337"/>
    </source>
</evidence>
<dbReference type="InterPro" id="IPR036724">
    <property type="entry name" value="Cobalamin-bd_sf"/>
</dbReference>
<dbReference type="InterPro" id="IPR006158">
    <property type="entry name" value="Cobalamin-bd"/>
</dbReference>
<sequence length="214" mass="22994">MMENKFELIANALGELDEEQFMEELNALIKADPTEDTANEAVKACAKGMEIVGNYFEEEEYFVGDLIFAADILTNGFDLLAPYLATDGGDKIGKIVLGSAPGDLHDIGKNIFMKMAEAAGFEVFDLGVDVAPEKFVEKVKEVNADIVGISGLLTLSLDTMGDVINALKEAGIRDNVKVMIGGNPVTEAVMLRVGADAYSTNASTGVKQCKEWVM</sequence>
<dbReference type="SUPFAM" id="SSF52242">
    <property type="entry name" value="Cobalamin (vitamin B12)-binding domain"/>
    <property type="match status" value="1"/>
</dbReference>
<evidence type="ECO:0000259" key="4">
    <source>
        <dbReference type="PROSITE" id="PS51332"/>
    </source>
</evidence>
<dbReference type="GO" id="GO:0008705">
    <property type="term" value="F:methionine synthase activity"/>
    <property type="evidence" value="ECO:0007669"/>
    <property type="project" value="TreeGrafter"/>
</dbReference>
<feature type="domain" description="B12-binding" evidence="4">
    <location>
        <begin position="92"/>
        <end position="214"/>
    </location>
</feature>
<comment type="similarity">
    <text evidence="1">Belongs to the methylamine corrinoid protein family.</text>
</comment>
<keyword evidence="2" id="KW-0479">Metal-binding</keyword>
<feature type="domain" description="B12-binding N-terminal" evidence="5">
    <location>
        <begin position="1"/>
        <end position="92"/>
    </location>
</feature>
<dbReference type="InterPro" id="IPR050554">
    <property type="entry name" value="Met_Synthase/Corrinoid"/>
</dbReference>
<gene>
    <name evidence="6" type="ORF">H9L42_06245</name>
</gene>
<dbReference type="PROSITE" id="PS51332">
    <property type="entry name" value="B12_BINDING"/>
    <property type="match status" value="1"/>
</dbReference>
<keyword evidence="7" id="KW-1185">Reference proteome</keyword>
<reference evidence="6" key="1">
    <citation type="submission" date="2020-08" db="EMBL/GenBank/DDBJ databases">
        <title>Genome public.</title>
        <authorList>
            <person name="Liu C."/>
            <person name="Sun Q."/>
        </authorList>
    </citation>
    <scope>NUCLEOTIDE SEQUENCE</scope>
    <source>
        <strain evidence="6">BX12</strain>
    </source>
</reference>
<comment type="caution">
    <text evidence="6">The sequence shown here is derived from an EMBL/GenBank/DDBJ whole genome shotgun (WGS) entry which is preliminary data.</text>
</comment>
<dbReference type="SMART" id="SM01018">
    <property type="entry name" value="B12-binding_2"/>
    <property type="match status" value="1"/>
</dbReference>
<evidence type="ECO:0000256" key="3">
    <source>
        <dbReference type="ARBA" id="ARBA00023285"/>
    </source>
</evidence>
<evidence type="ECO:0000256" key="2">
    <source>
        <dbReference type="ARBA" id="ARBA00022723"/>
    </source>
</evidence>
<dbReference type="PANTHER" id="PTHR45833:SF1">
    <property type="entry name" value="METHIONINE SYNTHASE"/>
    <property type="match status" value="1"/>
</dbReference>
<dbReference type="PANTHER" id="PTHR45833">
    <property type="entry name" value="METHIONINE SYNTHASE"/>
    <property type="match status" value="1"/>
</dbReference>
<dbReference type="RefSeq" id="WP_187302529.1">
    <property type="nucleotide sequence ID" value="NZ_JACRYT010000004.1"/>
</dbReference>
<dbReference type="InterPro" id="IPR003759">
    <property type="entry name" value="Cbl-bd_cap"/>
</dbReference>
<keyword evidence="3" id="KW-0170">Cobalt</keyword>
<dbReference type="GO" id="GO:0046872">
    <property type="term" value="F:metal ion binding"/>
    <property type="evidence" value="ECO:0007669"/>
    <property type="project" value="UniProtKB-KW"/>
</dbReference>
<protein>
    <submittedName>
        <fullName evidence="6">Cobalamin B12-binding domain-containing protein</fullName>
    </submittedName>
</protein>
<dbReference type="GO" id="GO:0046653">
    <property type="term" value="P:tetrahydrofolate metabolic process"/>
    <property type="evidence" value="ECO:0007669"/>
    <property type="project" value="TreeGrafter"/>
</dbReference>
<dbReference type="GO" id="GO:0031419">
    <property type="term" value="F:cobalamin binding"/>
    <property type="evidence" value="ECO:0007669"/>
    <property type="project" value="InterPro"/>
</dbReference>
<name>A0A923SVK0_9FIRM</name>
<dbReference type="AlphaFoldDB" id="A0A923SVK0"/>
<evidence type="ECO:0000313" key="6">
    <source>
        <dbReference type="EMBL" id="MBC6679423.1"/>
    </source>
</evidence>
<dbReference type="Pfam" id="PF02310">
    <property type="entry name" value="B12-binding"/>
    <property type="match status" value="1"/>
</dbReference>
<organism evidence="6 7">
    <name type="scientific">Zhenpiania hominis</name>
    <dbReference type="NCBI Taxonomy" id="2763644"/>
    <lineage>
        <taxon>Bacteria</taxon>
        <taxon>Bacillati</taxon>
        <taxon>Bacillota</taxon>
        <taxon>Clostridia</taxon>
        <taxon>Peptostreptococcales</taxon>
        <taxon>Anaerovoracaceae</taxon>
        <taxon>Zhenpiania</taxon>
    </lineage>
</organism>
<dbReference type="PROSITE" id="PS51337">
    <property type="entry name" value="B12_BINDING_NTER"/>
    <property type="match status" value="1"/>
</dbReference>
<dbReference type="SUPFAM" id="SSF47644">
    <property type="entry name" value="Methionine synthase domain"/>
    <property type="match status" value="1"/>
</dbReference>
<dbReference type="GO" id="GO:0050667">
    <property type="term" value="P:homocysteine metabolic process"/>
    <property type="evidence" value="ECO:0007669"/>
    <property type="project" value="TreeGrafter"/>
</dbReference>
<dbReference type="Proteomes" id="UP000602647">
    <property type="component" value="Unassembled WGS sequence"/>
</dbReference>
<dbReference type="Pfam" id="PF02607">
    <property type="entry name" value="B12-binding_2"/>
    <property type="match status" value="1"/>
</dbReference>
<proteinExistence type="inferred from homology"/>
<evidence type="ECO:0000313" key="7">
    <source>
        <dbReference type="Proteomes" id="UP000602647"/>
    </source>
</evidence>
<evidence type="ECO:0000256" key="1">
    <source>
        <dbReference type="ARBA" id="ARBA00010854"/>
    </source>
</evidence>
<dbReference type="FunFam" id="3.40.50.280:FF:000003">
    <property type="entry name" value="Dimethylamine methyltransferase corrinoid protein"/>
    <property type="match status" value="1"/>
</dbReference>
<dbReference type="EMBL" id="JACRYT010000004">
    <property type="protein sequence ID" value="MBC6679423.1"/>
    <property type="molecule type" value="Genomic_DNA"/>
</dbReference>
<dbReference type="Gene3D" id="1.10.1240.10">
    <property type="entry name" value="Methionine synthase domain"/>
    <property type="match status" value="1"/>
</dbReference>
<dbReference type="Gene3D" id="3.40.50.280">
    <property type="entry name" value="Cobalamin-binding domain"/>
    <property type="match status" value="1"/>
</dbReference>
<dbReference type="InterPro" id="IPR036594">
    <property type="entry name" value="Meth_synthase_dom"/>
</dbReference>